<dbReference type="RefSeq" id="YP_009273476.1">
    <property type="nucleotide sequence ID" value="NC_030905.1"/>
</dbReference>
<reference evidence="2" key="1">
    <citation type="submission" date="2016-03" db="EMBL/GenBank/DDBJ databases">
        <authorList>
            <person name="Ploux O."/>
        </authorList>
    </citation>
    <scope>NUCLEOTIDE SEQUENCE [LARGE SCALE GENOMIC DNA]</scope>
</reference>
<proteinExistence type="predicted"/>
<name>A0A160DG48_9CAUD</name>
<evidence type="ECO:0000313" key="1">
    <source>
        <dbReference type="EMBL" id="ANA85864.1"/>
    </source>
</evidence>
<gene>
    <name evidence="1" type="primary">86</name>
    <name evidence="1" type="ORF">PBI_WOES_86</name>
</gene>
<dbReference type="EMBL" id="KU998240">
    <property type="protein sequence ID" value="ANA85864.1"/>
    <property type="molecule type" value="Genomic_DNA"/>
</dbReference>
<protein>
    <submittedName>
        <fullName evidence="1">Uncharacterized protein</fullName>
    </submittedName>
</protein>
<dbReference type="GeneID" id="28801442"/>
<evidence type="ECO:0000313" key="2">
    <source>
        <dbReference type="Proteomes" id="UP000203182"/>
    </source>
</evidence>
<accession>A0A160DG48</accession>
<sequence>MRVTRCDECGELIDPLWSWCEGAQRYLCDDCCPPDDDDFEEDD</sequence>
<dbReference type="KEGG" id="vg:28801442"/>
<dbReference type="Proteomes" id="UP000203182">
    <property type="component" value="Segment"/>
</dbReference>
<organism evidence="1 2">
    <name type="scientific">Gordonia phage Woes</name>
    <dbReference type="NCBI Taxonomy" id="1838084"/>
    <lineage>
        <taxon>Viruses</taxon>
        <taxon>Duplodnaviria</taxon>
        <taxon>Heunggongvirae</taxon>
        <taxon>Uroviricota</taxon>
        <taxon>Caudoviricetes</taxon>
        <taxon>Woesvirus</taxon>
        <taxon>Woesvirus woes</taxon>
    </lineage>
</organism>
<keyword evidence="2" id="KW-1185">Reference proteome</keyword>